<dbReference type="AlphaFoldDB" id="A0A225CZ32"/>
<dbReference type="Gene3D" id="2.130.10.10">
    <property type="entry name" value="YVTN repeat-like/Quinoprotein amine dehydrogenase"/>
    <property type="match status" value="4"/>
</dbReference>
<accession>A0A225CZ32</accession>
<name>A0A225CZ32_9BACT</name>
<dbReference type="PANTHER" id="PTHR19879">
    <property type="entry name" value="TRANSCRIPTION INITIATION FACTOR TFIID"/>
    <property type="match status" value="1"/>
</dbReference>
<feature type="repeat" description="WD" evidence="1">
    <location>
        <begin position="64"/>
        <end position="105"/>
    </location>
</feature>
<evidence type="ECO:0000256" key="2">
    <source>
        <dbReference type="SAM" id="MobiDB-lite"/>
    </source>
</evidence>
<dbReference type="PANTHER" id="PTHR19879:SF9">
    <property type="entry name" value="TRANSCRIPTION INITIATION FACTOR TFIID SUBUNIT 5"/>
    <property type="match status" value="1"/>
</dbReference>
<feature type="repeat" description="WD" evidence="1">
    <location>
        <begin position="145"/>
        <end position="186"/>
    </location>
</feature>
<dbReference type="Pfam" id="PF00400">
    <property type="entry name" value="WD40"/>
    <property type="match status" value="2"/>
</dbReference>
<dbReference type="InterPro" id="IPR011047">
    <property type="entry name" value="Quinoprotein_ADH-like_sf"/>
</dbReference>
<reference evidence="4" key="1">
    <citation type="submission" date="2017-06" db="EMBL/GenBank/DDBJ databases">
        <title>Genome analysis of Fimbriiglobus ruber SP5, the first member of the order Planctomycetales with confirmed chitinolytic capability.</title>
        <authorList>
            <person name="Ravin N.V."/>
            <person name="Rakitin A.L."/>
            <person name="Ivanova A.A."/>
            <person name="Beletsky A.V."/>
            <person name="Kulichevskaya I.S."/>
            <person name="Mardanov A.V."/>
            <person name="Dedysh S.N."/>
        </authorList>
    </citation>
    <scope>NUCLEOTIDE SEQUENCE [LARGE SCALE GENOMIC DNA]</scope>
    <source>
        <strain evidence="4">SP5</strain>
    </source>
</reference>
<proteinExistence type="predicted"/>
<organism evidence="3 4">
    <name type="scientific">Fimbriiglobus ruber</name>
    <dbReference type="NCBI Taxonomy" id="1908690"/>
    <lineage>
        <taxon>Bacteria</taxon>
        <taxon>Pseudomonadati</taxon>
        <taxon>Planctomycetota</taxon>
        <taxon>Planctomycetia</taxon>
        <taxon>Gemmatales</taxon>
        <taxon>Gemmataceae</taxon>
        <taxon>Fimbriiglobus</taxon>
    </lineage>
</organism>
<dbReference type="Proteomes" id="UP000214646">
    <property type="component" value="Unassembled WGS sequence"/>
</dbReference>
<keyword evidence="4" id="KW-1185">Reference proteome</keyword>
<evidence type="ECO:0000256" key="1">
    <source>
        <dbReference type="PROSITE-ProRule" id="PRU00221"/>
    </source>
</evidence>
<evidence type="ECO:0000313" key="3">
    <source>
        <dbReference type="EMBL" id="OWK34601.1"/>
    </source>
</evidence>
<sequence>MPEFAVARLGTSLFRTPGPIYSTAISRDGTLLAAGTTSASGQFPSQDIAIVVFDAKTGATRHRFNGYGHVVRGLSFSPDNRSLAAAHGDGSVSLHDLTTGQEVWRLKDVNSDCVLILPDGQSVAMQRGTSVVLVKIMDGTITQTLRSPERRIHAIAATDKGDRLAAAADSGFVFVWDLTSGVQTHRFLVKEKYALGLAFSPDGRRLAAAGFNNDYTVWDLTTKKLLWSMNPDPDGVGGPLVFSTDGQELLGLRRGGGVFDANTGAIKRRLDDLPSHHIAGVSGDRTLYAPVFSDHEARLVDIASGKQRNVVPGHRRPPAAAVFADGGPVVYTACEEEPIRRWDARTGKFDRAIKRTVISLIASPGGERIATLDKDGNIGILNVHSDEWTSFKKGAVFMGPGAIAPAGRDGWLYDELYQLEYFRWDGHASELKPCVTGRHFRLETSRPEDVRFATSPDGKQIIYTLARKDSPVVWWDAVTGKVIRSQPSTIPLAPRFFLPNGEYVLAESPAGITLIRADTGEIVRLVCPRDRLSLDRPLKAIAVSPDGRLLAAGRDHGIQLVEIATGEVRRVFQPGETLSSLAFSPDGSRLVSTGAGCAGLVWDVFAPASGHNASSLEKLSSVLENGTGQEAHDAICRLRQKPELVLSMARAIVPSKRENTDRVLRLLADLDDVSFPVRETAQRELTKFDRDTLPVIEEFLRKPNLSPESIARGERARDSLRRETVGSKLKRQLRVVELLEAVDTPEARAELGRLGRGDPGIRLTTEAGESLKRLESRPVPVPAAKSK</sequence>
<comment type="caution">
    <text evidence="3">The sequence shown here is derived from an EMBL/GenBank/DDBJ whole genome shotgun (WGS) entry which is preliminary data.</text>
</comment>
<dbReference type="InterPro" id="IPR015943">
    <property type="entry name" value="WD40/YVTN_repeat-like_dom_sf"/>
</dbReference>
<dbReference type="SUPFAM" id="SSF50998">
    <property type="entry name" value="Quinoprotein alcohol dehydrogenase-like"/>
    <property type="match status" value="2"/>
</dbReference>
<dbReference type="SMART" id="SM00320">
    <property type="entry name" value="WD40"/>
    <property type="match status" value="8"/>
</dbReference>
<gene>
    <name evidence="3" type="ORF">FRUB_10572</name>
</gene>
<feature type="repeat" description="WD" evidence="1">
    <location>
        <begin position="197"/>
        <end position="228"/>
    </location>
</feature>
<dbReference type="EMBL" id="NIDE01000020">
    <property type="protein sequence ID" value="OWK34601.1"/>
    <property type="molecule type" value="Genomic_DNA"/>
</dbReference>
<protein>
    <submittedName>
        <fullName evidence="3">High-affnity carbon uptake protein Hat/HatR</fullName>
    </submittedName>
</protein>
<feature type="region of interest" description="Disordered" evidence="2">
    <location>
        <begin position="752"/>
        <end position="787"/>
    </location>
</feature>
<dbReference type="InterPro" id="IPR001680">
    <property type="entry name" value="WD40_rpt"/>
</dbReference>
<keyword evidence="1" id="KW-0853">WD repeat</keyword>
<dbReference type="PROSITE" id="PS50082">
    <property type="entry name" value="WD_REPEATS_2"/>
    <property type="match status" value="3"/>
</dbReference>
<evidence type="ECO:0000313" key="4">
    <source>
        <dbReference type="Proteomes" id="UP000214646"/>
    </source>
</evidence>